<dbReference type="Proteomes" id="UP000193144">
    <property type="component" value="Unassembled WGS sequence"/>
</dbReference>
<keyword evidence="1" id="KW-0732">Signal</keyword>
<accession>A0A1Y2A8L1</accession>
<dbReference type="EMBL" id="MCFA01000006">
    <property type="protein sequence ID" value="ORY18640.1"/>
    <property type="molecule type" value="Genomic_DNA"/>
</dbReference>
<evidence type="ECO:0000256" key="1">
    <source>
        <dbReference type="SAM" id="SignalP"/>
    </source>
</evidence>
<proteinExistence type="predicted"/>
<feature type="chain" id="PRO_5011000577" evidence="1">
    <location>
        <begin position="19"/>
        <end position="159"/>
    </location>
</feature>
<feature type="signal peptide" evidence="1">
    <location>
        <begin position="1"/>
        <end position="18"/>
    </location>
</feature>
<sequence>MLTSTLSSLLTLSALTLASPLQPQARQIAIPSAWTWSVSEWEAGCGRNYCSYIFNITVPSVHENGVDIAGVKAECSGGLSDQKFQACKILEGVNNGVAATFVDPREGLAPANIAVSFLYAGFEDRPSYNFSGKHEAIHNAAVAPLQTFEICPTEVFGVV</sequence>
<evidence type="ECO:0000313" key="2">
    <source>
        <dbReference type="EMBL" id="ORY18640.1"/>
    </source>
</evidence>
<comment type="caution">
    <text evidence="2">The sequence shown here is derived from an EMBL/GenBank/DDBJ whole genome shotgun (WGS) entry which is preliminary data.</text>
</comment>
<dbReference type="AlphaFoldDB" id="A0A1Y2A8L1"/>
<dbReference type="OrthoDB" id="3508922at2759"/>
<evidence type="ECO:0000313" key="3">
    <source>
        <dbReference type="Proteomes" id="UP000193144"/>
    </source>
</evidence>
<keyword evidence="3" id="KW-1185">Reference proteome</keyword>
<organism evidence="2 3">
    <name type="scientific">Clohesyomyces aquaticus</name>
    <dbReference type="NCBI Taxonomy" id="1231657"/>
    <lineage>
        <taxon>Eukaryota</taxon>
        <taxon>Fungi</taxon>
        <taxon>Dikarya</taxon>
        <taxon>Ascomycota</taxon>
        <taxon>Pezizomycotina</taxon>
        <taxon>Dothideomycetes</taxon>
        <taxon>Pleosporomycetidae</taxon>
        <taxon>Pleosporales</taxon>
        <taxon>Lindgomycetaceae</taxon>
        <taxon>Clohesyomyces</taxon>
    </lineage>
</organism>
<name>A0A1Y2A8L1_9PLEO</name>
<gene>
    <name evidence="2" type="ORF">BCR34DRAFT_610295</name>
</gene>
<protein>
    <submittedName>
        <fullName evidence="2">Uncharacterized protein</fullName>
    </submittedName>
</protein>
<reference evidence="2 3" key="1">
    <citation type="submission" date="2016-07" db="EMBL/GenBank/DDBJ databases">
        <title>Pervasive Adenine N6-methylation of Active Genes in Fungi.</title>
        <authorList>
            <consortium name="DOE Joint Genome Institute"/>
            <person name="Mondo S.J."/>
            <person name="Dannebaum R.O."/>
            <person name="Kuo R.C."/>
            <person name="Labutti K."/>
            <person name="Haridas S."/>
            <person name="Kuo A."/>
            <person name="Salamov A."/>
            <person name="Ahrendt S.R."/>
            <person name="Lipzen A."/>
            <person name="Sullivan W."/>
            <person name="Andreopoulos W.B."/>
            <person name="Clum A."/>
            <person name="Lindquist E."/>
            <person name="Daum C."/>
            <person name="Ramamoorthy G.K."/>
            <person name="Gryganskyi A."/>
            <person name="Culley D."/>
            <person name="Magnuson J.K."/>
            <person name="James T.Y."/>
            <person name="O'Malley M.A."/>
            <person name="Stajich J.E."/>
            <person name="Spatafora J.W."/>
            <person name="Visel A."/>
            <person name="Grigoriev I.V."/>
        </authorList>
    </citation>
    <scope>NUCLEOTIDE SEQUENCE [LARGE SCALE GENOMIC DNA]</scope>
    <source>
        <strain evidence="2 3">CBS 115471</strain>
    </source>
</reference>